<accession>A0AAD5QRH5</accession>
<dbReference type="PANTHER" id="PTHR11362:SF82">
    <property type="entry name" value="PHOSPHATIDYLETHANOLAMINE-BINDING PROTEIN 4"/>
    <property type="match status" value="1"/>
</dbReference>
<dbReference type="Pfam" id="PF01161">
    <property type="entry name" value="PBP"/>
    <property type="match status" value="1"/>
</dbReference>
<proteinExistence type="predicted"/>
<gene>
    <name evidence="2" type="primary">PEBP1_2</name>
    <name evidence="2" type="ORF">KIN20_017498</name>
</gene>
<dbReference type="AlphaFoldDB" id="A0AAD5QRH5"/>
<dbReference type="EMBL" id="JAHQIW010003512">
    <property type="protein sequence ID" value="KAJ1358929.1"/>
    <property type="molecule type" value="Genomic_DNA"/>
</dbReference>
<evidence type="ECO:0000313" key="3">
    <source>
        <dbReference type="Proteomes" id="UP001196413"/>
    </source>
</evidence>
<comment type="caution">
    <text evidence="2">The sequence shown here is derived from an EMBL/GenBank/DDBJ whole genome shotgun (WGS) entry which is preliminary data.</text>
</comment>
<evidence type="ECO:0000256" key="1">
    <source>
        <dbReference type="SAM" id="SignalP"/>
    </source>
</evidence>
<dbReference type="SUPFAM" id="SSF49777">
    <property type="entry name" value="PEBP-like"/>
    <property type="match status" value="1"/>
</dbReference>
<dbReference type="InterPro" id="IPR036610">
    <property type="entry name" value="PEBP-like_sf"/>
</dbReference>
<sequence length="217" mass="24728">MGYMYFLLPLLLVLYQRISCVSEPVDYYIGPDTMPLRATYGRNIRVRSGKPLSLLATSSQPMLRWKASSSALYTVMMIDPDAPSRANPYLRDYLHWLVVNVPRNLIRCGNTSASYIGPFPPGGTGTTLNLRHKRFRVDQSLRHAFEYIRSITQMTDCISELYNFITRSGSTKNNSVLQPSQTRLVPSADTTITSRNLRFTHRALEQSLLRLNRPHIA</sequence>
<protein>
    <submittedName>
        <fullName evidence="2">Phosphatidylethanolamine-binding protein 1</fullName>
    </submittedName>
</protein>
<name>A0AAD5QRH5_PARTN</name>
<dbReference type="InterPro" id="IPR035810">
    <property type="entry name" value="PEBP_euk"/>
</dbReference>
<evidence type="ECO:0000313" key="2">
    <source>
        <dbReference type="EMBL" id="KAJ1358929.1"/>
    </source>
</evidence>
<dbReference type="CDD" id="cd00866">
    <property type="entry name" value="PEBP_euk"/>
    <property type="match status" value="1"/>
</dbReference>
<dbReference type="Proteomes" id="UP001196413">
    <property type="component" value="Unassembled WGS sequence"/>
</dbReference>
<dbReference type="PANTHER" id="PTHR11362">
    <property type="entry name" value="PHOSPHATIDYLETHANOLAMINE-BINDING PROTEIN"/>
    <property type="match status" value="1"/>
</dbReference>
<dbReference type="InterPro" id="IPR008914">
    <property type="entry name" value="PEBP"/>
</dbReference>
<organism evidence="2 3">
    <name type="scientific">Parelaphostrongylus tenuis</name>
    <name type="common">Meningeal worm</name>
    <dbReference type="NCBI Taxonomy" id="148309"/>
    <lineage>
        <taxon>Eukaryota</taxon>
        <taxon>Metazoa</taxon>
        <taxon>Ecdysozoa</taxon>
        <taxon>Nematoda</taxon>
        <taxon>Chromadorea</taxon>
        <taxon>Rhabditida</taxon>
        <taxon>Rhabditina</taxon>
        <taxon>Rhabditomorpha</taxon>
        <taxon>Strongyloidea</taxon>
        <taxon>Metastrongylidae</taxon>
        <taxon>Parelaphostrongylus</taxon>
    </lineage>
</organism>
<reference evidence="2" key="1">
    <citation type="submission" date="2021-06" db="EMBL/GenBank/DDBJ databases">
        <title>Parelaphostrongylus tenuis whole genome reference sequence.</title>
        <authorList>
            <person name="Garwood T.J."/>
            <person name="Larsen P.A."/>
            <person name="Fountain-Jones N.M."/>
            <person name="Garbe J.R."/>
            <person name="Macchietto M.G."/>
            <person name="Kania S.A."/>
            <person name="Gerhold R.W."/>
            <person name="Richards J.E."/>
            <person name="Wolf T.M."/>
        </authorList>
    </citation>
    <scope>NUCLEOTIDE SEQUENCE</scope>
    <source>
        <strain evidence="2">MNPRO001-30</strain>
        <tissue evidence="2">Meninges</tissue>
    </source>
</reference>
<feature type="signal peptide" evidence="1">
    <location>
        <begin position="1"/>
        <end position="22"/>
    </location>
</feature>
<keyword evidence="1" id="KW-0732">Signal</keyword>
<dbReference type="Gene3D" id="3.90.280.10">
    <property type="entry name" value="PEBP-like"/>
    <property type="match status" value="1"/>
</dbReference>
<keyword evidence="3" id="KW-1185">Reference proteome</keyword>
<feature type="chain" id="PRO_5042129556" evidence="1">
    <location>
        <begin position="23"/>
        <end position="217"/>
    </location>
</feature>